<comment type="subcellular location">
    <subcellularLocation>
        <location evidence="2">Cell membrane</location>
        <topology evidence="2">Single-pass type II membrane protein</topology>
    </subcellularLocation>
</comment>
<dbReference type="GO" id="GO:0016787">
    <property type="term" value="F:hydrolase activity"/>
    <property type="evidence" value="ECO:0007669"/>
    <property type="project" value="UniProtKB-KW"/>
</dbReference>
<keyword evidence="9 19" id="KW-1133">Transmembrane helix</keyword>
<dbReference type="SUPFAM" id="SSF51445">
    <property type="entry name" value="(Trans)glycosidases"/>
    <property type="match status" value="1"/>
</dbReference>
<keyword evidence="8" id="KW-0735">Signal-anchor</keyword>
<evidence type="ECO:0000256" key="6">
    <source>
        <dbReference type="ARBA" id="ARBA00022692"/>
    </source>
</evidence>
<evidence type="ECO:0000256" key="9">
    <source>
        <dbReference type="ARBA" id="ARBA00022989"/>
    </source>
</evidence>
<evidence type="ECO:0000256" key="10">
    <source>
        <dbReference type="ARBA" id="ARBA00023136"/>
    </source>
</evidence>
<evidence type="ECO:0000256" key="17">
    <source>
        <dbReference type="ARBA" id="ARBA00043078"/>
    </source>
</evidence>
<proteinExistence type="inferred from homology"/>
<dbReference type="Gene3D" id="3.20.20.80">
    <property type="entry name" value="Glycosidases"/>
    <property type="match status" value="1"/>
</dbReference>
<feature type="compositionally biased region" description="Low complexity" evidence="18">
    <location>
        <begin position="194"/>
        <end position="203"/>
    </location>
</feature>
<feature type="transmembrane region" description="Helical" evidence="19">
    <location>
        <begin position="302"/>
        <end position="325"/>
    </location>
</feature>
<evidence type="ECO:0000256" key="11">
    <source>
        <dbReference type="ARBA" id="ARBA00023180"/>
    </source>
</evidence>
<comment type="similarity">
    <text evidence="3">Belongs to the glycosyl hydrolase 17 family.</text>
</comment>
<evidence type="ECO:0000256" key="16">
    <source>
        <dbReference type="ARBA" id="ARBA00042373"/>
    </source>
</evidence>
<comment type="catalytic activity">
    <reaction evidence="1">
        <text>Hydrolysis of (1-&gt;3)-beta-D-glucosidic linkages in (1-&gt;3)-beta-D-glucans.</text>
        <dbReference type="EC" id="3.2.1.39"/>
    </reaction>
</comment>
<evidence type="ECO:0000256" key="14">
    <source>
        <dbReference type="ARBA" id="ARBA00023326"/>
    </source>
</evidence>
<dbReference type="PANTHER" id="PTHR16631">
    <property type="entry name" value="GLUCAN 1,3-BETA-GLUCOSIDASE"/>
    <property type="match status" value="1"/>
</dbReference>
<evidence type="ECO:0000256" key="12">
    <source>
        <dbReference type="ARBA" id="ARBA00023277"/>
    </source>
</evidence>
<keyword evidence="12" id="KW-0119">Carbohydrate metabolism</keyword>
<feature type="compositionally biased region" description="Basic and acidic residues" evidence="18">
    <location>
        <begin position="151"/>
        <end position="160"/>
    </location>
</feature>
<keyword evidence="21" id="KW-1185">Reference proteome</keyword>
<keyword evidence="14" id="KW-0624">Polysaccharide degradation</keyword>
<protein>
    <recommendedName>
        <fullName evidence="4">glucan endo-1,3-beta-D-glucosidase</fullName>
        <ecNumber evidence="4">3.2.1.39</ecNumber>
    </recommendedName>
    <alternativeName>
        <fullName evidence="17">Endo-1,3-beta-glucanase btgC</fullName>
    </alternativeName>
    <alternativeName>
        <fullName evidence="16">Laminarinase btgC</fullName>
    </alternativeName>
</protein>
<evidence type="ECO:0000256" key="5">
    <source>
        <dbReference type="ARBA" id="ARBA00022475"/>
    </source>
</evidence>
<evidence type="ECO:0000313" key="20">
    <source>
        <dbReference type="EMBL" id="KAL2868508.1"/>
    </source>
</evidence>
<keyword evidence="11" id="KW-0325">Glycoprotein</keyword>
<dbReference type="GeneID" id="98149273"/>
<comment type="function">
    <text evidence="15">Glucanases play a role in cell expansion during growth, in cell-cell fusion during mating, and in spore release during sporulation. This enzyme may be involved in beta-glucan degradation. Active on laminarin and lichenan.</text>
</comment>
<organism evidence="20 21">
    <name type="scientific">Aspergillus lucknowensis</name>
    <dbReference type="NCBI Taxonomy" id="176173"/>
    <lineage>
        <taxon>Eukaryota</taxon>
        <taxon>Fungi</taxon>
        <taxon>Dikarya</taxon>
        <taxon>Ascomycota</taxon>
        <taxon>Pezizomycotina</taxon>
        <taxon>Eurotiomycetes</taxon>
        <taxon>Eurotiomycetidae</taxon>
        <taxon>Eurotiales</taxon>
        <taxon>Aspergillaceae</taxon>
        <taxon>Aspergillus</taxon>
        <taxon>Aspergillus subgen. Nidulantes</taxon>
    </lineage>
</organism>
<evidence type="ECO:0000256" key="13">
    <source>
        <dbReference type="ARBA" id="ARBA00023316"/>
    </source>
</evidence>
<keyword evidence="5" id="KW-1003">Cell membrane</keyword>
<name>A0ABR4LVD8_9EURO</name>
<evidence type="ECO:0000313" key="21">
    <source>
        <dbReference type="Proteomes" id="UP001610432"/>
    </source>
</evidence>
<keyword evidence="10 19" id="KW-0472">Membrane</keyword>
<accession>A0ABR4LVD8</accession>
<dbReference type="InterPro" id="IPR050732">
    <property type="entry name" value="Beta-glucan_modifiers"/>
</dbReference>
<dbReference type="Proteomes" id="UP001610432">
    <property type="component" value="Unassembled WGS sequence"/>
</dbReference>
<comment type="caution">
    <text evidence="20">The sequence shown here is derived from an EMBL/GenBank/DDBJ whole genome shotgun (WGS) entry which is preliminary data.</text>
</comment>
<evidence type="ECO:0000256" key="19">
    <source>
        <dbReference type="SAM" id="Phobius"/>
    </source>
</evidence>
<feature type="region of interest" description="Disordered" evidence="18">
    <location>
        <begin position="1"/>
        <end position="82"/>
    </location>
</feature>
<evidence type="ECO:0000256" key="1">
    <source>
        <dbReference type="ARBA" id="ARBA00000382"/>
    </source>
</evidence>
<evidence type="ECO:0000256" key="8">
    <source>
        <dbReference type="ARBA" id="ARBA00022968"/>
    </source>
</evidence>
<dbReference type="EMBL" id="JBFXLQ010000013">
    <property type="protein sequence ID" value="KAL2868508.1"/>
    <property type="molecule type" value="Genomic_DNA"/>
</dbReference>
<feature type="region of interest" description="Disordered" evidence="18">
    <location>
        <begin position="327"/>
        <end position="355"/>
    </location>
</feature>
<gene>
    <name evidence="20" type="ORF">BJX67DRAFT_387306</name>
</gene>
<dbReference type="PANTHER" id="PTHR16631:SF17">
    <property type="entry name" value="GLUCAN ENDO-1,3-BETA-GLUCOSIDASE BTGC"/>
    <property type="match status" value="1"/>
</dbReference>
<evidence type="ECO:0000256" key="7">
    <source>
        <dbReference type="ARBA" id="ARBA00022801"/>
    </source>
</evidence>
<feature type="region of interest" description="Disordered" evidence="18">
    <location>
        <begin position="129"/>
        <end position="209"/>
    </location>
</feature>
<keyword evidence="6 19" id="KW-0812">Transmembrane</keyword>
<sequence length="676" mass="71808">MSGAHGTFNRNGHGAEGHLLGDNSDQYSDIPPIPSQLRMAGYGGGRPQGERALTSVPENGRDWRPGLAHTESMRTSSTATPGMDNLGPAAVGGGISGIALGVANTHDRQSGVDAFRETDATAGYIPAERGYHTTGSDNPYVPAPPSVGPGEHSEGLRSHETLGSNAPLGAAAAPVGNWTPPNASQRSFFEPTYSGSGPHSGGPYQRNSAYSAHDYPTDINPDEIVDDGDDGFAGDPASRRSRAAGAAAAGGAAGGMLGGLFGAKKVNDVSYGPVPGAGIEAAEKAGRFSKPRPSGGSRKRGWIIGLILGFIVVGAIVGGAVGGILGNRKKSSDDSESAALSAEDDEESNGDLGKDSDEIKALMSMDGLHKVFPGMDYTPWGVQHPECEKWPPSQNNVTRDMAVLSQLTNTVRLYGTDCNQTQMVLHAIDRLELTDMKLWLGVWIDTNTTTNDRQIQQLYDILDNTDDHSVFKGAIVGNEALYRAGATKEEARQNLIRYMRQVRQHFEQNSIDIKVATSDLGDNWDAALAGVSDVVMSNVHPFFAGVKVDEAASWTWTFWNGNNAPLTQGTDKGNIIAEVGWPSAGGNDCGDGANCPDDTSGSVAGVDEMNTFMSDWVCQALDNGTDYFWFEAFDEPWKVRFNKGKMQWEDKWGLMDPGRNLKPGIKIPDCGGKTAT</sequence>
<dbReference type="EC" id="3.2.1.39" evidence="4"/>
<evidence type="ECO:0000256" key="18">
    <source>
        <dbReference type="SAM" id="MobiDB-lite"/>
    </source>
</evidence>
<evidence type="ECO:0000256" key="2">
    <source>
        <dbReference type="ARBA" id="ARBA00004401"/>
    </source>
</evidence>
<evidence type="ECO:0000256" key="3">
    <source>
        <dbReference type="ARBA" id="ARBA00008773"/>
    </source>
</evidence>
<dbReference type="RefSeq" id="XP_070887487.1">
    <property type="nucleotide sequence ID" value="XM_071034201.1"/>
</dbReference>
<keyword evidence="13" id="KW-0961">Cell wall biogenesis/degradation</keyword>
<keyword evidence="7 20" id="KW-0378">Hydrolase</keyword>
<dbReference type="InterPro" id="IPR017853">
    <property type="entry name" value="GH"/>
</dbReference>
<evidence type="ECO:0000256" key="4">
    <source>
        <dbReference type="ARBA" id="ARBA00012780"/>
    </source>
</evidence>
<evidence type="ECO:0000256" key="15">
    <source>
        <dbReference type="ARBA" id="ARBA00037649"/>
    </source>
</evidence>
<reference evidence="20 21" key="1">
    <citation type="submission" date="2024-07" db="EMBL/GenBank/DDBJ databases">
        <title>Section-level genome sequencing and comparative genomics of Aspergillus sections Usti and Cavernicolus.</title>
        <authorList>
            <consortium name="Lawrence Berkeley National Laboratory"/>
            <person name="Nybo J.L."/>
            <person name="Vesth T.C."/>
            <person name="Theobald S."/>
            <person name="Frisvad J.C."/>
            <person name="Larsen T.O."/>
            <person name="Kjaerboelling I."/>
            <person name="Rothschild-Mancinelli K."/>
            <person name="Lyhne E.K."/>
            <person name="Kogle M.E."/>
            <person name="Barry K."/>
            <person name="Clum A."/>
            <person name="Na H."/>
            <person name="Ledsgaard L."/>
            <person name="Lin J."/>
            <person name="Lipzen A."/>
            <person name="Kuo A."/>
            <person name="Riley R."/>
            <person name="Mondo S."/>
            <person name="Labutti K."/>
            <person name="Haridas S."/>
            <person name="Pangalinan J."/>
            <person name="Salamov A.A."/>
            <person name="Simmons B.A."/>
            <person name="Magnuson J.K."/>
            <person name="Chen J."/>
            <person name="Drula E."/>
            <person name="Henrissat B."/>
            <person name="Wiebenga A."/>
            <person name="Lubbers R.J."/>
            <person name="Gomes A.C."/>
            <person name="Macurrencykelacurrency M.R."/>
            <person name="Stajich J."/>
            <person name="Grigoriev I.V."/>
            <person name="Mortensen U.H."/>
            <person name="De Vries R.P."/>
            <person name="Baker S.E."/>
            <person name="Andersen M.R."/>
        </authorList>
    </citation>
    <scope>NUCLEOTIDE SEQUENCE [LARGE SCALE GENOMIC DNA]</scope>
    <source>
        <strain evidence="20 21">CBS 449.75</strain>
    </source>
</reference>